<evidence type="ECO:0000256" key="3">
    <source>
        <dbReference type="ARBA" id="ARBA00023012"/>
    </source>
</evidence>
<evidence type="ECO:0000256" key="2">
    <source>
        <dbReference type="ARBA" id="ARBA00022553"/>
    </source>
</evidence>
<dbReference type="InterPro" id="IPR036388">
    <property type="entry name" value="WH-like_DNA-bd_sf"/>
</dbReference>
<dbReference type="InterPro" id="IPR001789">
    <property type="entry name" value="Sig_transdc_resp-reg_receiver"/>
</dbReference>
<dbReference type="CDD" id="cd00383">
    <property type="entry name" value="trans_reg_C"/>
    <property type="match status" value="1"/>
</dbReference>
<dbReference type="InterPro" id="IPR011006">
    <property type="entry name" value="CheY-like_superfamily"/>
</dbReference>
<evidence type="ECO:0000256" key="7">
    <source>
        <dbReference type="ARBA" id="ARBA00024867"/>
    </source>
</evidence>
<dbReference type="RefSeq" id="WP_017209081.1">
    <property type="nucleotide sequence ID" value="NZ_CP010086.2"/>
</dbReference>
<evidence type="ECO:0000256" key="5">
    <source>
        <dbReference type="ARBA" id="ARBA00023125"/>
    </source>
</evidence>
<dbReference type="Gene3D" id="1.10.10.10">
    <property type="entry name" value="Winged helix-like DNA-binding domain superfamily/Winged helix DNA-binding domain"/>
    <property type="match status" value="1"/>
</dbReference>
<proteinExistence type="predicted"/>
<dbReference type="FunFam" id="1.10.10.10:FF:000018">
    <property type="entry name" value="DNA-binding response regulator ResD"/>
    <property type="match status" value="1"/>
</dbReference>
<organism evidence="8 9">
    <name type="scientific">Clostridium beijerinckii</name>
    <name type="common">Clostridium MP</name>
    <dbReference type="NCBI Taxonomy" id="1520"/>
    <lineage>
        <taxon>Bacteria</taxon>
        <taxon>Bacillati</taxon>
        <taxon>Bacillota</taxon>
        <taxon>Clostridia</taxon>
        <taxon>Eubacteriales</taxon>
        <taxon>Clostridiaceae</taxon>
        <taxon>Clostridium</taxon>
    </lineage>
</organism>
<dbReference type="PANTHER" id="PTHR48111:SF73">
    <property type="entry name" value="ALKALINE PHOSPHATASE SYNTHESIS TRANSCRIPTIONAL REGULATORY PROTEIN PHOP"/>
    <property type="match status" value="1"/>
</dbReference>
<dbReference type="SMART" id="SM00862">
    <property type="entry name" value="Trans_reg_C"/>
    <property type="match status" value="1"/>
</dbReference>
<dbReference type="OrthoDB" id="9790442at2"/>
<keyword evidence="3" id="KW-0902">Two-component regulatory system</keyword>
<dbReference type="FunFam" id="3.40.50.2300:FF:000001">
    <property type="entry name" value="DNA-binding response regulator PhoB"/>
    <property type="match status" value="1"/>
</dbReference>
<dbReference type="EMBL" id="CP010086">
    <property type="protein sequence ID" value="AJH01146.1"/>
    <property type="molecule type" value="Genomic_DNA"/>
</dbReference>
<dbReference type="Pfam" id="PF00486">
    <property type="entry name" value="Trans_reg_C"/>
    <property type="match status" value="1"/>
</dbReference>
<gene>
    <name evidence="8" type="ORF">LF65_04614</name>
</gene>
<dbReference type="AlphaFoldDB" id="A0A0B5QJM9"/>
<dbReference type="STRING" id="1520.LF65_04614"/>
<dbReference type="PANTHER" id="PTHR48111">
    <property type="entry name" value="REGULATOR OF RPOS"/>
    <property type="match status" value="1"/>
</dbReference>
<dbReference type="InterPro" id="IPR001867">
    <property type="entry name" value="OmpR/PhoB-type_DNA-bd"/>
</dbReference>
<keyword evidence="4" id="KW-0805">Transcription regulation</keyword>
<evidence type="ECO:0000313" key="9">
    <source>
        <dbReference type="Proteomes" id="UP000031866"/>
    </source>
</evidence>
<comment type="function">
    <text evidence="7">May play the central regulatory role in sporulation. It may be an element of the effector pathway responsible for the activation of sporulation genes in response to nutritional stress. Spo0A may act in concert with spo0H (a sigma factor) to control the expression of some genes that are critical to the sporulation process.</text>
</comment>
<dbReference type="GO" id="GO:0000156">
    <property type="term" value="F:phosphorelay response regulator activity"/>
    <property type="evidence" value="ECO:0007669"/>
    <property type="project" value="TreeGrafter"/>
</dbReference>
<keyword evidence="2" id="KW-0597">Phosphoprotein</keyword>
<dbReference type="Gene3D" id="3.40.50.2300">
    <property type="match status" value="1"/>
</dbReference>
<dbReference type="GO" id="GO:0005829">
    <property type="term" value="C:cytosol"/>
    <property type="evidence" value="ECO:0007669"/>
    <property type="project" value="TreeGrafter"/>
</dbReference>
<dbReference type="InterPro" id="IPR039420">
    <property type="entry name" value="WalR-like"/>
</dbReference>
<dbReference type="GO" id="GO:0032993">
    <property type="term" value="C:protein-DNA complex"/>
    <property type="evidence" value="ECO:0007669"/>
    <property type="project" value="TreeGrafter"/>
</dbReference>
<dbReference type="KEGG" id="cbei:LF65_04614"/>
<keyword evidence="5" id="KW-0238">DNA-binding</keyword>
<dbReference type="SUPFAM" id="SSF52172">
    <property type="entry name" value="CheY-like"/>
    <property type="match status" value="1"/>
</dbReference>
<evidence type="ECO:0000256" key="1">
    <source>
        <dbReference type="ARBA" id="ARBA00018672"/>
    </source>
</evidence>
<evidence type="ECO:0000256" key="4">
    <source>
        <dbReference type="ARBA" id="ARBA00023015"/>
    </source>
</evidence>
<protein>
    <recommendedName>
        <fullName evidence="1">Stage 0 sporulation protein A homolog</fullName>
    </recommendedName>
</protein>
<sequence>MDIKILIAEDDNIFRDLVCDIVRKEGYMPIEACDGEEAINMFFNNNDIDLVILDVMMPVYDGWEVLKEIREKSEVPIIMLTALGDEKHEVLGLKKGADDYIGKPFSYEIFVARLNNIVKKVKKKFSDEIAVGNLRIYQRTHKVVIDDEEIKLNPKEYNLLLYLVGNVNTVLSREQILDKVWGYNFDGDIRTIDTHIKTLRAKLSEQGDWIKTIRGSGYMFEVEKYENN</sequence>
<keyword evidence="6" id="KW-0804">Transcription</keyword>
<dbReference type="PROSITE" id="PS50110">
    <property type="entry name" value="RESPONSE_REGULATORY"/>
    <property type="match status" value="1"/>
</dbReference>
<accession>A0A0B5QJM9</accession>
<dbReference type="SMART" id="SM00448">
    <property type="entry name" value="REC"/>
    <property type="match status" value="1"/>
</dbReference>
<name>A0A0B5QJM9_CLOBE</name>
<dbReference type="PROSITE" id="PS51755">
    <property type="entry name" value="OMPR_PHOB"/>
    <property type="match status" value="1"/>
</dbReference>
<reference evidence="9" key="1">
    <citation type="submission" date="2014-12" db="EMBL/GenBank/DDBJ databases">
        <title>Genome sequence of Clostridium beijerinckii strain 59B.</title>
        <authorList>
            <person name="Little G.T."/>
            <person name="Minton N.P."/>
        </authorList>
    </citation>
    <scope>NUCLEOTIDE SEQUENCE [LARGE SCALE GENOMIC DNA]</scope>
    <source>
        <strain evidence="9">59B</strain>
    </source>
</reference>
<dbReference type="Pfam" id="PF00072">
    <property type="entry name" value="Response_reg"/>
    <property type="match status" value="1"/>
</dbReference>
<dbReference type="CDD" id="cd17574">
    <property type="entry name" value="REC_OmpR"/>
    <property type="match status" value="1"/>
</dbReference>
<evidence type="ECO:0000256" key="6">
    <source>
        <dbReference type="ARBA" id="ARBA00023163"/>
    </source>
</evidence>
<dbReference type="Proteomes" id="UP000031866">
    <property type="component" value="Chromosome"/>
</dbReference>
<dbReference type="GO" id="GO:0000976">
    <property type="term" value="F:transcription cis-regulatory region binding"/>
    <property type="evidence" value="ECO:0007669"/>
    <property type="project" value="TreeGrafter"/>
</dbReference>
<dbReference type="GO" id="GO:0006355">
    <property type="term" value="P:regulation of DNA-templated transcription"/>
    <property type="evidence" value="ECO:0007669"/>
    <property type="project" value="InterPro"/>
</dbReference>
<evidence type="ECO:0000313" key="8">
    <source>
        <dbReference type="EMBL" id="AJH01146.1"/>
    </source>
</evidence>